<accession>A0A5D4XPB2</accession>
<sequence length="175" mass="18374">MYRIAAPSLLFVLAACSAPSPDKLADRAAEQAAAAAVDAASDGRVRFDPAEGTLQVEDDDTRMQSGGPAGMARPDWWPADVDLPQAHVIRQVVRSGSDQLLVVTVPQAGSAIHGQIEQGMHGHGWTTASASQAADGAGMAMFHKPGREATVMVMPARRAGDATTLTYRLRQAGTR</sequence>
<dbReference type="EMBL" id="VTFT01000001">
    <property type="protein sequence ID" value="TYT26517.1"/>
    <property type="molecule type" value="Genomic_DNA"/>
</dbReference>
<evidence type="ECO:0000256" key="1">
    <source>
        <dbReference type="SAM" id="SignalP"/>
    </source>
</evidence>
<dbReference type="RefSeq" id="WP_149103068.1">
    <property type="nucleotide sequence ID" value="NZ_VTFT01000001.1"/>
</dbReference>
<evidence type="ECO:0000313" key="3">
    <source>
        <dbReference type="Proteomes" id="UP000324973"/>
    </source>
</evidence>
<dbReference type="Proteomes" id="UP000324973">
    <property type="component" value="Unassembled WGS sequence"/>
</dbReference>
<dbReference type="PROSITE" id="PS51257">
    <property type="entry name" value="PROKAR_LIPOPROTEIN"/>
    <property type="match status" value="1"/>
</dbReference>
<keyword evidence="1" id="KW-0732">Signal</keyword>
<comment type="caution">
    <text evidence="2">The sequence shown here is derived from an EMBL/GenBank/DDBJ whole genome shotgun (WGS) entry which is preliminary data.</text>
</comment>
<organism evidence="2 3">
    <name type="scientific">Luteimonas viscosa</name>
    <dbReference type="NCBI Taxonomy" id="1132694"/>
    <lineage>
        <taxon>Bacteria</taxon>
        <taxon>Pseudomonadati</taxon>
        <taxon>Pseudomonadota</taxon>
        <taxon>Gammaproteobacteria</taxon>
        <taxon>Lysobacterales</taxon>
        <taxon>Lysobacteraceae</taxon>
        <taxon>Luteimonas</taxon>
    </lineage>
</organism>
<dbReference type="AlphaFoldDB" id="A0A5D4XPB2"/>
<gene>
    <name evidence="2" type="ORF">FZO89_09740</name>
</gene>
<proteinExistence type="predicted"/>
<protein>
    <submittedName>
        <fullName evidence="2">Uncharacterized protein</fullName>
    </submittedName>
</protein>
<feature type="signal peptide" evidence="1">
    <location>
        <begin position="1"/>
        <end position="17"/>
    </location>
</feature>
<feature type="chain" id="PRO_5023150728" evidence="1">
    <location>
        <begin position="18"/>
        <end position="175"/>
    </location>
</feature>
<name>A0A5D4XPB2_9GAMM</name>
<keyword evidence="3" id="KW-1185">Reference proteome</keyword>
<reference evidence="2 3" key="1">
    <citation type="submission" date="2019-08" db="EMBL/GenBank/DDBJ databases">
        <title>Luteimonas viscosus sp. nov., isolated from soil of a sunflower field.</title>
        <authorList>
            <person name="Jianli Z."/>
            <person name="Ying Z."/>
        </authorList>
    </citation>
    <scope>NUCLEOTIDE SEQUENCE [LARGE SCALE GENOMIC DNA]</scope>
    <source>
        <strain evidence="2 3">XBU10</strain>
    </source>
</reference>
<evidence type="ECO:0000313" key="2">
    <source>
        <dbReference type="EMBL" id="TYT26517.1"/>
    </source>
</evidence>